<dbReference type="KEGG" id="pfer:IRI77_07210"/>
<dbReference type="SUPFAM" id="SSF56601">
    <property type="entry name" value="beta-lactamase/transpeptidase-like"/>
    <property type="match status" value="1"/>
</dbReference>
<dbReference type="GO" id="GO:0016020">
    <property type="term" value="C:membrane"/>
    <property type="evidence" value="ECO:0007669"/>
    <property type="project" value="UniProtKB-SubCell"/>
</dbReference>
<dbReference type="GO" id="GO:0016787">
    <property type="term" value="F:hydrolase activity"/>
    <property type="evidence" value="ECO:0007669"/>
    <property type="project" value="UniProtKB-KW"/>
</dbReference>
<dbReference type="InterPro" id="IPR001466">
    <property type="entry name" value="Beta-lactam-related"/>
</dbReference>
<evidence type="ECO:0000256" key="2">
    <source>
        <dbReference type="ARBA" id="ARBA00023136"/>
    </source>
</evidence>
<keyword evidence="6" id="KW-0378">Hydrolase</keyword>
<evidence type="ECO:0000313" key="7">
    <source>
        <dbReference type="Proteomes" id="UP000593892"/>
    </source>
</evidence>
<proteinExistence type="predicted"/>
<accession>A0A7S7NTV8</accession>
<dbReference type="InterPro" id="IPR050491">
    <property type="entry name" value="AmpC-like"/>
</dbReference>
<dbReference type="EMBL" id="CP063849">
    <property type="protein sequence ID" value="QOY89732.1"/>
    <property type="molecule type" value="Genomic_DNA"/>
</dbReference>
<dbReference type="PANTHER" id="PTHR46825">
    <property type="entry name" value="D-ALANYL-D-ALANINE-CARBOXYPEPTIDASE/ENDOPEPTIDASE AMPH"/>
    <property type="match status" value="1"/>
</dbReference>
<feature type="chain" id="PRO_5032957484" evidence="3">
    <location>
        <begin position="24"/>
        <end position="447"/>
    </location>
</feature>
<reference evidence="6 7" key="1">
    <citation type="submission" date="2020-10" db="EMBL/GenBank/DDBJ databases">
        <title>Complete genome sequence of Paludibaculum fermentans P105T, a facultatively anaerobic acidobacterium capable of dissimilatory Fe(III) reduction.</title>
        <authorList>
            <person name="Dedysh S.N."/>
            <person name="Beletsky A.V."/>
            <person name="Kulichevskaya I.S."/>
            <person name="Mardanov A.V."/>
            <person name="Ravin N.V."/>
        </authorList>
    </citation>
    <scope>NUCLEOTIDE SEQUENCE [LARGE SCALE GENOMIC DNA]</scope>
    <source>
        <strain evidence="6 7">P105</strain>
    </source>
</reference>
<dbReference type="InterPro" id="IPR012338">
    <property type="entry name" value="Beta-lactam/transpept-like"/>
</dbReference>
<feature type="signal peptide" evidence="3">
    <location>
        <begin position="1"/>
        <end position="23"/>
    </location>
</feature>
<comment type="subcellular location">
    <subcellularLocation>
        <location evidence="1">Membrane</location>
    </subcellularLocation>
</comment>
<evidence type="ECO:0000256" key="3">
    <source>
        <dbReference type="SAM" id="SignalP"/>
    </source>
</evidence>
<evidence type="ECO:0000259" key="4">
    <source>
        <dbReference type="Pfam" id="PF00144"/>
    </source>
</evidence>
<evidence type="ECO:0000256" key="1">
    <source>
        <dbReference type="ARBA" id="ARBA00004370"/>
    </source>
</evidence>
<dbReference type="Gene3D" id="3.40.710.10">
    <property type="entry name" value="DD-peptidase/beta-lactamase superfamily"/>
    <property type="match status" value="1"/>
</dbReference>
<dbReference type="InterPro" id="IPR021860">
    <property type="entry name" value="Peptidase_S12_Pab87-rel_C"/>
</dbReference>
<gene>
    <name evidence="6" type="ORF">IRI77_07210</name>
</gene>
<feature type="domain" description="Beta-lactamase-related" evidence="4">
    <location>
        <begin position="37"/>
        <end position="333"/>
    </location>
</feature>
<protein>
    <submittedName>
        <fullName evidence="6">Serine hydrolase</fullName>
    </submittedName>
</protein>
<organism evidence="6 7">
    <name type="scientific">Paludibaculum fermentans</name>
    <dbReference type="NCBI Taxonomy" id="1473598"/>
    <lineage>
        <taxon>Bacteria</taxon>
        <taxon>Pseudomonadati</taxon>
        <taxon>Acidobacteriota</taxon>
        <taxon>Terriglobia</taxon>
        <taxon>Bryobacterales</taxon>
        <taxon>Bryobacteraceae</taxon>
        <taxon>Paludibaculum</taxon>
    </lineage>
</organism>
<dbReference type="Pfam" id="PF00144">
    <property type="entry name" value="Beta-lactamase"/>
    <property type="match status" value="1"/>
</dbReference>
<evidence type="ECO:0000313" key="6">
    <source>
        <dbReference type="EMBL" id="QOY89732.1"/>
    </source>
</evidence>
<dbReference type="RefSeq" id="WP_194451394.1">
    <property type="nucleotide sequence ID" value="NZ_CP063849.1"/>
</dbReference>
<dbReference type="AlphaFoldDB" id="A0A7S7NTV8"/>
<keyword evidence="3" id="KW-0732">Signal</keyword>
<dbReference type="PANTHER" id="PTHR46825:SF11">
    <property type="entry name" value="PENICILLIN-BINDING PROTEIN 4"/>
    <property type="match status" value="1"/>
</dbReference>
<evidence type="ECO:0000259" key="5">
    <source>
        <dbReference type="Pfam" id="PF11954"/>
    </source>
</evidence>
<keyword evidence="2" id="KW-0472">Membrane</keyword>
<dbReference type="Proteomes" id="UP000593892">
    <property type="component" value="Chromosome"/>
</dbReference>
<sequence length="447" mass="49240">MWYRRSFLLLASAALAAAQTATPATPQRLEEQIRGYTSQDRFNGAILVAKDGKIVLSKGYGMANFEWSEPVTPDTKFRLGSITKQFTAMAVLLLSDQGKLKLDDPVCNYVAPCPDAWKPITIHHLLTHTSGIPNFTNFPEYAKTMTLASPPAESLKKFLDKPLDFAPGSSFNYSNSGYVLLGYIIEKVTGGSYADYLRKNILSPLGMNDTGYDDTVTVLPRRAAGYERTGTTLQNAKFLDMSIPHAAGSLYSTTLDLMKWDEALTAHKILSTEAYKRYFTPIRKNYAYGWTVKTEDGVEQINHSGGINGFNTRIVRVPSQHLVVVALNNVIPGQPDKLAQELVKLMLGLDLPVPEKPAELKLSNEALEKFVGNYSIAPTFILAVTLEGDQLMTQATGQGKIPIFAKSANTFYPKVIEAEIVFDLDAEGKATGLTLIQNGRRMPAKRQ</sequence>
<name>A0A7S7NTV8_PALFE</name>
<feature type="domain" description="Peptidase S12 Pab87-related C-terminal" evidence="5">
    <location>
        <begin position="363"/>
        <end position="435"/>
    </location>
</feature>
<keyword evidence="7" id="KW-1185">Reference proteome</keyword>
<dbReference type="Pfam" id="PF11954">
    <property type="entry name" value="DUF3471"/>
    <property type="match status" value="1"/>
</dbReference>